<keyword evidence="3" id="KW-1185">Reference proteome</keyword>
<evidence type="ECO:0000313" key="2">
    <source>
        <dbReference type="EMBL" id="TQN73494.1"/>
    </source>
</evidence>
<gene>
    <name evidence="2" type="ORF">CSHISOI_01979</name>
</gene>
<accession>A0A5Q4C4M9</accession>
<feature type="region of interest" description="Disordered" evidence="1">
    <location>
        <begin position="77"/>
        <end position="108"/>
    </location>
</feature>
<name>A0A5Q4C4M9_9PEZI</name>
<comment type="caution">
    <text evidence="2">The sequence shown here is derived from an EMBL/GenBank/DDBJ whole genome shotgun (WGS) entry which is preliminary data.</text>
</comment>
<proteinExistence type="predicted"/>
<evidence type="ECO:0000256" key="1">
    <source>
        <dbReference type="SAM" id="MobiDB-lite"/>
    </source>
</evidence>
<dbReference type="AlphaFoldDB" id="A0A5Q4C4M9"/>
<dbReference type="EMBL" id="PUHP01000092">
    <property type="protein sequence ID" value="TQN73494.1"/>
    <property type="molecule type" value="Genomic_DNA"/>
</dbReference>
<reference evidence="2 3" key="1">
    <citation type="journal article" date="2019" name="Sci. Rep.">
        <title>Colletotrichum shisoi sp. nov., an anthracnose pathogen of Perilla frutescens in Japan: molecular phylogenetic, morphological and genomic evidence.</title>
        <authorList>
            <person name="Gan P."/>
            <person name="Tsushima A."/>
            <person name="Hiroyama R."/>
            <person name="Narusaka M."/>
            <person name="Takano Y."/>
            <person name="Narusaka Y."/>
            <person name="Kawaradani M."/>
            <person name="Damm U."/>
            <person name="Shirasu K."/>
        </authorList>
    </citation>
    <scope>NUCLEOTIDE SEQUENCE [LARGE SCALE GENOMIC DNA]</scope>
    <source>
        <strain evidence="2 3">PG-2018a</strain>
    </source>
</reference>
<dbReference type="Proteomes" id="UP000326340">
    <property type="component" value="Unassembled WGS sequence"/>
</dbReference>
<protein>
    <submittedName>
        <fullName evidence="2">Uncharacterized protein</fullName>
    </submittedName>
</protein>
<organism evidence="2 3">
    <name type="scientific">Colletotrichum shisoi</name>
    <dbReference type="NCBI Taxonomy" id="2078593"/>
    <lineage>
        <taxon>Eukaryota</taxon>
        <taxon>Fungi</taxon>
        <taxon>Dikarya</taxon>
        <taxon>Ascomycota</taxon>
        <taxon>Pezizomycotina</taxon>
        <taxon>Sordariomycetes</taxon>
        <taxon>Hypocreomycetidae</taxon>
        <taxon>Glomerellales</taxon>
        <taxon>Glomerellaceae</taxon>
        <taxon>Colletotrichum</taxon>
        <taxon>Colletotrichum destructivum species complex</taxon>
    </lineage>
</organism>
<evidence type="ECO:0000313" key="3">
    <source>
        <dbReference type="Proteomes" id="UP000326340"/>
    </source>
</evidence>
<sequence length="159" mass="17672">MGNRRPWNAVSLAYLASVHRKTSKGALFWPQSCSPHRTRRQARSRSLLFPHGRIPRGLATRTNCLAAICSALPAPRQRHVENSHGQKPRPAVHFPDGPKDQEYGLPPVRPPALSPTFVHFHLLHAPSPLTDNSNRFPPNTLCYYSATRPPPLPPCAVSD</sequence>